<comment type="caution">
    <text evidence="1">The sequence shown here is derived from an EMBL/GenBank/DDBJ whole genome shotgun (WGS) entry which is preliminary data.</text>
</comment>
<evidence type="ECO:0000313" key="1">
    <source>
        <dbReference type="EMBL" id="RIJ49969.1"/>
    </source>
</evidence>
<dbReference type="AlphaFoldDB" id="A0A399T4F1"/>
<accession>A0A399T4F1</accession>
<name>A0A399T4F1_9BACT</name>
<gene>
    <name evidence="1" type="ORF">D1614_04290</name>
</gene>
<organism evidence="1 2">
    <name type="scientific">Maribellus luteus</name>
    <dbReference type="NCBI Taxonomy" id="2305463"/>
    <lineage>
        <taxon>Bacteria</taxon>
        <taxon>Pseudomonadati</taxon>
        <taxon>Bacteroidota</taxon>
        <taxon>Bacteroidia</taxon>
        <taxon>Marinilabiliales</taxon>
        <taxon>Prolixibacteraceae</taxon>
        <taxon>Maribellus</taxon>
    </lineage>
</organism>
<keyword evidence="2" id="KW-1185">Reference proteome</keyword>
<proteinExistence type="predicted"/>
<dbReference type="EMBL" id="QWGR01000002">
    <property type="protein sequence ID" value="RIJ49969.1"/>
    <property type="molecule type" value="Genomic_DNA"/>
</dbReference>
<dbReference type="Proteomes" id="UP000265926">
    <property type="component" value="Unassembled WGS sequence"/>
</dbReference>
<sequence length="138" mass="15602">MNYQQEIQNCSKQSAACPACESRRVAVSSENSNLRLNFRHVCGEKSLHSFPFALGTASPQNLNAYEKNLRKMNPVEPKKEKQKRVQSLVFRARLNDSVGQVQSKYVYRAFFSLLSALCSVPFSLCPVVTPCTIKREVK</sequence>
<reference evidence="1 2" key="1">
    <citation type="submission" date="2018-08" db="EMBL/GenBank/DDBJ databases">
        <title>Pallidiluteibacterium maritimus gen. nov., sp. nov., isolated from coastal sediment.</title>
        <authorList>
            <person name="Zhou L.Y."/>
        </authorList>
    </citation>
    <scope>NUCLEOTIDE SEQUENCE [LARGE SCALE GENOMIC DNA]</scope>
    <source>
        <strain evidence="1 2">XSD2</strain>
    </source>
</reference>
<dbReference type="RefSeq" id="WP_119436657.1">
    <property type="nucleotide sequence ID" value="NZ_QWGR01000002.1"/>
</dbReference>
<protein>
    <submittedName>
        <fullName evidence="1">Uncharacterized protein</fullName>
    </submittedName>
</protein>
<evidence type="ECO:0000313" key="2">
    <source>
        <dbReference type="Proteomes" id="UP000265926"/>
    </source>
</evidence>